<proteinExistence type="predicted"/>
<gene>
    <name evidence="2" type="ORF">GCM10012286_22160</name>
</gene>
<comment type="caution">
    <text evidence="2">The sequence shown here is derived from an EMBL/GenBank/DDBJ whole genome shotgun (WGS) entry which is preliminary data.</text>
</comment>
<evidence type="ECO:0000256" key="1">
    <source>
        <dbReference type="SAM" id="SignalP"/>
    </source>
</evidence>
<evidence type="ECO:0008006" key="4">
    <source>
        <dbReference type="Google" id="ProtNLM"/>
    </source>
</evidence>
<dbReference type="Proteomes" id="UP000656881">
    <property type="component" value="Unassembled WGS sequence"/>
</dbReference>
<dbReference type="RefSeq" id="WP_229696859.1">
    <property type="nucleotide sequence ID" value="NZ_BMNG01000004.1"/>
</dbReference>
<accession>A0ABQ2LQ89</accession>
<reference evidence="3" key="1">
    <citation type="journal article" date="2019" name="Int. J. Syst. Evol. Microbiol.">
        <title>The Global Catalogue of Microorganisms (GCM) 10K type strain sequencing project: providing services to taxonomists for standard genome sequencing and annotation.</title>
        <authorList>
            <consortium name="The Broad Institute Genomics Platform"/>
            <consortium name="The Broad Institute Genome Sequencing Center for Infectious Disease"/>
            <person name="Wu L."/>
            <person name="Ma J."/>
        </authorList>
    </citation>
    <scope>NUCLEOTIDE SEQUENCE [LARGE SCALE GENOMIC DNA]</scope>
    <source>
        <strain evidence="3">CGMCC 4.7349</strain>
    </source>
</reference>
<feature type="signal peptide" evidence="1">
    <location>
        <begin position="1"/>
        <end position="27"/>
    </location>
</feature>
<dbReference type="Gene3D" id="3.10.450.50">
    <property type="match status" value="1"/>
</dbReference>
<evidence type="ECO:0000313" key="3">
    <source>
        <dbReference type="Proteomes" id="UP000656881"/>
    </source>
</evidence>
<name>A0ABQ2LQ89_9ACTN</name>
<protein>
    <recommendedName>
        <fullName evidence="4">Nuclear transport factor 2 family protein</fullName>
    </recommendedName>
</protein>
<sequence length="165" mass="17778">MLAAPTLRRLALGGAVLLLGATTPGSATGSQARSAALATPQAPLARGGSPQSTVDRVADFYGAYIDVLFDSGRGRLSHALRNHYLTPGLSHSLARWEAAHHKDGVLRAKEVPTAWKVVYNDSGMGHCWSRVTLTWKVSENQVRHTHLMVQSDIATRLISGLKMDK</sequence>
<keyword evidence="3" id="KW-1185">Reference proteome</keyword>
<evidence type="ECO:0000313" key="2">
    <source>
        <dbReference type="EMBL" id="GGO41805.1"/>
    </source>
</evidence>
<keyword evidence="1" id="KW-0732">Signal</keyword>
<dbReference type="EMBL" id="BMNG01000004">
    <property type="protein sequence ID" value="GGO41805.1"/>
    <property type="molecule type" value="Genomic_DNA"/>
</dbReference>
<organism evidence="2 3">
    <name type="scientific">Streptomyces lasiicapitis</name>
    <dbReference type="NCBI Taxonomy" id="1923961"/>
    <lineage>
        <taxon>Bacteria</taxon>
        <taxon>Bacillati</taxon>
        <taxon>Actinomycetota</taxon>
        <taxon>Actinomycetes</taxon>
        <taxon>Kitasatosporales</taxon>
        <taxon>Streptomycetaceae</taxon>
        <taxon>Streptomyces</taxon>
    </lineage>
</organism>
<feature type="chain" id="PRO_5045401246" description="Nuclear transport factor 2 family protein" evidence="1">
    <location>
        <begin position="28"/>
        <end position="165"/>
    </location>
</feature>